<dbReference type="Gene3D" id="3.40.50.2000">
    <property type="entry name" value="Glycogen Phosphorylase B"/>
    <property type="match status" value="2"/>
</dbReference>
<dbReference type="GO" id="GO:0016757">
    <property type="term" value="F:glycosyltransferase activity"/>
    <property type="evidence" value="ECO:0007669"/>
    <property type="project" value="InterPro"/>
</dbReference>
<dbReference type="PANTHER" id="PTHR45947">
    <property type="entry name" value="SULFOQUINOVOSYL TRANSFERASE SQD2"/>
    <property type="match status" value="1"/>
</dbReference>
<feature type="domain" description="Glycosyl transferase family 1" evidence="1">
    <location>
        <begin position="191"/>
        <end position="347"/>
    </location>
</feature>
<dbReference type="EMBL" id="NWTK01000004">
    <property type="protein sequence ID" value="PKR54589.1"/>
    <property type="molecule type" value="Genomic_DNA"/>
</dbReference>
<feature type="domain" description="Glycosyltransferase subfamily 4-like N-terminal" evidence="2">
    <location>
        <begin position="15"/>
        <end position="159"/>
    </location>
</feature>
<dbReference type="CDD" id="cd03820">
    <property type="entry name" value="GT4_AmsD-like"/>
    <property type="match status" value="1"/>
</dbReference>
<dbReference type="OrthoDB" id="9781738at2"/>
<evidence type="ECO:0000313" key="4">
    <source>
        <dbReference type="Proteomes" id="UP000233597"/>
    </source>
</evidence>
<evidence type="ECO:0000259" key="2">
    <source>
        <dbReference type="Pfam" id="PF13579"/>
    </source>
</evidence>
<protein>
    <submittedName>
        <fullName evidence="3">Glycosyl transferase family 1</fullName>
    </submittedName>
</protein>
<accession>A0A2N3KVI7</accession>
<dbReference type="InterPro" id="IPR028098">
    <property type="entry name" value="Glyco_trans_4-like_N"/>
</dbReference>
<comment type="caution">
    <text evidence="3">The sequence shown here is derived from an EMBL/GenBank/DDBJ whole genome shotgun (WGS) entry which is preliminary data.</text>
</comment>
<keyword evidence="3" id="KW-0808">Transferase</keyword>
<reference evidence="3 4" key="1">
    <citation type="submission" date="2017-09" db="EMBL/GenBank/DDBJ databases">
        <title>Biodiversity and function of Thalassospira species in the particle-attached aromatic-hydrocarbon-degrading consortia from the surface seawater of the South China Sea.</title>
        <authorList>
            <person name="Dong C."/>
            <person name="Liu R."/>
            <person name="Shao Z."/>
        </authorList>
    </citation>
    <scope>NUCLEOTIDE SEQUENCE [LARGE SCALE GENOMIC DNA]</scope>
    <source>
        <strain evidence="3 4">CSC1P2</strain>
    </source>
</reference>
<proteinExistence type="predicted"/>
<evidence type="ECO:0000313" key="3">
    <source>
        <dbReference type="EMBL" id="PKR54589.1"/>
    </source>
</evidence>
<dbReference type="InterPro" id="IPR001296">
    <property type="entry name" value="Glyco_trans_1"/>
</dbReference>
<dbReference type="Proteomes" id="UP000233597">
    <property type="component" value="Unassembled WGS sequence"/>
</dbReference>
<sequence length="373" mass="41742">MRLLFSARAVNNVAGGVERMIITVMNALVERGHDVDFLTWDQKDATTFYPLDARVKWHRMNIGDPTQRATLSILRNRMTAVRSMLRTRKPEVIVAFQDGPYKALRLFSVGTGIPVIVAERNAPTRFNHTRAGARRRLLTFNSFRLAHTITIQCEGYRKLYPPYLHKKILTIPNPVTPAQLSARPDVADARGRFHLLSVGRLGWEKNFQSLIEAFSGIASRFPDWDLIIVGEGQQRTELETMVQKKELEHRIFLPGPTPDVNRAYESAHLFCLSSRWEGFPNALAEAQAHGLPVVGFSDCAGVNELIQHGETGLLATGNGESANLAVTLSNLMTDAKMRREMGNRGRKAVASFAPNLIIDQWEMTLQQAINGCV</sequence>
<dbReference type="PANTHER" id="PTHR45947:SF3">
    <property type="entry name" value="SULFOQUINOVOSYL TRANSFERASE SQD2"/>
    <property type="match status" value="1"/>
</dbReference>
<name>A0A2N3KVI7_9PROT</name>
<dbReference type="RefSeq" id="WP_101265153.1">
    <property type="nucleotide sequence ID" value="NZ_NWTK01000004.1"/>
</dbReference>
<dbReference type="Pfam" id="PF13579">
    <property type="entry name" value="Glyco_trans_4_4"/>
    <property type="match status" value="1"/>
</dbReference>
<dbReference type="SUPFAM" id="SSF53756">
    <property type="entry name" value="UDP-Glycosyltransferase/glycogen phosphorylase"/>
    <property type="match status" value="1"/>
</dbReference>
<evidence type="ECO:0000259" key="1">
    <source>
        <dbReference type="Pfam" id="PF00534"/>
    </source>
</evidence>
<dbReference type="InterPro" id="IPR050194">
    <property type="entry name" value="Glycosyltransferase_grp1"/>
</dbReference>
<gene>
    <name evidence="3" type="ORF">COO20_07455</name>
</gene>
<dbReference type="Pfam" id="PF00534">
    <property type="entry name" value="Glycos_transf_1"/>
    <property type="match status" value="1"/>
</dbReference>
<dbReference type="AlphaFoldDB" id="A0A2N3KVI7"/>
<organism evidence="3 4">
    <name type="scientific">Thalassospira marina</name>
    <dbReference type="NCBI Taxonomy" id="2048283"/>
    <lineage>
        <taxon>Bacteria</taxon>
        <taxon>Pseudomonadati</taxon>
        <taxon>Pseudomonadota</taxon>
        <taxon>Alphaproteobacteria</taxon>
        <taxon>Rhodospirillales</taxon>
        <taxon>Thalassospiraceae</taxon>
        <taxon>Thalassospira</taxon>
    </lineage>
</organism>